<dbReference type="PANTHER" id="PTHR35606">
    <property type="entry name" value="CELLULOSE-BINDING FAMILY II PROTEIN"/>
    <property type="match status" value="1"/>
</dbReference>
<dbReference type="InParanoid" id="A9B5S6"/>
<gene>
    <name evidence="4" type="ordered locus">Haur_1666</name>
</gene>
<dbReference type="GO" id="GO:0005975">
    <property type="term" value="P:carbohydrate metabolic process"/>
    <property type="evidence" value="ECO:0007669"/>
    <property type="project" value="InterPro"/>
</dbReference>
<dbReference type="SUPFAM" id="SSF49384">
    <property type="entry name" value="Carbohydrate-binding domain"/>
    <property type="match status" value="1"/>
</dbReference>
<feature type="compositionally biased region" description="Low complexity" evidence="1">
    <location>
        <begin position="161"/>
        <end position="206"/>
    </location>
</feature>
<dbReference type="eggNOG" id="COG3266">
    <property type="taxonomic scope" value="Bacteria"/>
</dbReference>
<dbReference type="PANTHER" id="PTHR35606:SF4">
    <property type="entry name" value="CELLULOSE-BINDING FAMILY II PROTEIN"/>
    <property type="match status" value="1"/>
</dbReference>
<sequence>MMVNPKRGWRLLMIMLMLGLVWTQSQKPAQAQTSSACSISYSIVGQWQGGFQGDIAIRNTGTSPINNWTLTWSFNNQAISQLWGGNYSQTNNAVSVSNMAWNGTIASNSSVSLGFIASWTGSNPIPSHFQVNGIACNGGITPTATGVVPTATRTPMPSTATAIPTATRTPAPSATTVVPTATRTPAPTATRTPAPTATRTPTVTPTGWNPPSNLVTPLNEVWQHVESTYGNLYGFRNYGWDQVIAGNGSINYCVRWDSDAPVSAALRDQIHASLARQFKKWMDAMLDNGQGTNGWPYTNVNIKVVGWAVRDRSTLQWSDNSVDIYVNNIAENAPQCAPPCGRFFNQDGDYSDCPGGFDHHYDMSLWLTKGMAGGAGGDWGQRVGSEYFVNNLNSENIHIFLHEVGHTFGLDDFYDWTPTGINSFIMNAGSASQITEFDKWMLRDFWRHLKSRYGY</sequence>
<reference evidence="4 5" key="1">
    <citation type="journal article" date="2011" name="Stand. Genomic Sci.">
        <title>Complete genome sequence of the filamentous gliding predatory bacterium Herpetosiphon aurantiacus type strain (114-95(T)).</title>
        <authorList>
            <person name="Kiss H."/>
            <person name="Nett M."/>
            <person name="Domin N."/>
            <person name="Martin K."/>
            <person name="Maresca J.A."/>
            <person name="Copeland A."/>
            <person name="Lapidus A."/>
            <person name="Lucas S."/>
            <person name="Berry K.W."/>
            <person name="Glavina Del Rio T."/>
            <person name="Dalin E."/>
            <person name="Tice H."/>
            <person name="Pitluck S."/>
            <person name="Richardson P."/>
            <person name="Bruce D."/>
            <person name="Goodwin L."/>
            <person name="Han C."/>
            <person name="Detter J.C."/>
            <person name="Schmutz J."/>
            <person name="Brettin T."/>
            <person name="Land M."/>
            <person name="Hauser L."/>
            <person name="Kyrpides N.C."/>
            <person name="Ivanova N."/>
            <person name="Goker M."/>
            <person name="Woyke T."/>
            <person name="Klenk H.P."/>
            <person name="Bryant D.A."/>
        </authorList>
    </citation>
    <scope>NUCLEOTIDE SEQUENCE [LARGE SCALE GENOMIC DNA]</scope>
    <source>
        <strain evidence="5">ATCC 23779 / DSM 785 / 114-95</strain>
    </source>
</reference>
<dbReference type="CAZy" id="CBM2">
    <property type="family name" value="Carbohydrate-Binding Module Family 2"/>
</dbReference>
<dbReference type="SUPFAM" id="SSF55486">
    <property type="entry name" value="Metalloproteases ('zincins'), catalytic domain"/>
    <property type="match status" value="1"/>
</dbReference>
<evidence type="ECO:0000313" key="4">
    <source>
        <dbReference type="EMBL" id="ABX04309.1"/>
    </source>
</evidence>
<accession>A9B5S6</accession>
<evidence type="ECO:0000256" key="2">
    <source>
        <dbReference type="SAM" id="SignalP"/>
    </source>
</evidence>
<dbReference type="GO" id="GO:0004553">
    <property type="term" value="F:hydrolase activity, hydrolyzing O-glycosyl compounds"/>
    <property type="evidence" value="ECO:0007669"/>
    <property type="project" value="InterPro"/>
</dbReference>
<organism evidence="4 5">
    <name type="scientific">Herpetosiphon aurantiacus (strain ATCC 23779 / DSM 785 / 114-95)</name>
    <dbReference type="NCBI Taxonomy" id="316274"/>
    <lineage>
        <taxon>Bacteria</taxon>
        <taxon>Bacillati</taxon>
        <taxon>Chloroflexota</taxon>
        <taxon>Chloroflexia</taxon>
        <taxon>Herpetosiphonales</taxon>
        <taxon>Herpetosiphonaceae</taxon>
        <taxon>Herpetosiphon</taxon>
    </lineage>
</organism>
<dbReference type="KEGG" id="hau:Haur_1666"/>
<feature type="domain" description="CBM2" evidence="3">
    <location>
        <begin position="30"/>
        <end position="139"/>
    </location>
</feature>
<protein>
    <submittedName>
        <fullName evidence="4">Cellulose-binding family II</fullName>
    </submittedName>
</protein>
<dbReference type="eggNOG" id="COG5297">
    <property type="taxonomic scope" value="Bacteria"/>
</dbReference>
<dbReference type="HOGENOM" id="CLU_662129_0_0_0"/>
<keyword evidence="2" id="KW-0732">Signal</keyword>
<dbReference type="STRING" id="316274.Haur_1666"/>
<dbReference type="InterPro" id="IPR012291">
    <property type="entry name" value="CBM2_carb-bd_dom_sf"/>
</dbReference>
<feature type="region of interest" description="Disordered" evidence="1">
    <location>
        <begin position="161"/>
        <end position="212"/>
    </location>
</feature>
<feature type="signal peptide" evidence="2">
    <location>
        <begin position="1"/>
        <end position="31"/>
    </location>
</feature>
<evidence type="ECO:0000256" key="1">
    <source>
        <dbReference type="SAM" id="MobiDB-lite"/>
    </source>
</evidence>
<dbReference type="SMART" id="SM00637">
    <property type="entry name" value="CBD_II"/>
    <property type="match status" value="1"/>
</dbReference>
<feature type="chain" id="PRO_5002735301" evidence="2">
    <location>
        <begin position="32"/>
        <end position="455"/>
    </location>
</feature>
<dbReference type="Gene3D" id="2.60.40.290">
    <property type="match status" value="1"/>
</dbReference>
<evidence type="ECO:0000313" key="5">
    <source>
        <dbReference type="Proteomes" id="UP000000787"/>
    </source>
</evidence>
<dbReference type="AlphaFoldDB" id="A9B5S6"/>
<dbReference type="PROSITE" id="PS51173">
    <property type="entry name" value="CBM2"/>
    <property type="match status" value="1"/>
</dbReference>
<dbReference type="InterPro" id="IPR008965">
    <property type="entry name" value="CBM2/CBM3_carb-bd_dom_sf"/>
</dbReference>
<evidence type="ECO:0000259" key="3">
    <source>
        <dbReference type="PROSITE" id="PS51173"/>
    </source>
</evidence>
<dbReference type="Pfam" id="PF00553">
    <property type="entry name" value="CBM_2"/>
    <property type="match status" value="1"/>
</dbReference>
<keyword evidence="5" id="KW-1185">Reference proteome</keyword>
<dbReference type="EMBL" id="CP000875">
    <property type="protein sequence ID" value="ABX04309.1"/>
    <property type="molecule type" value="Genomic_DNA"/>
</dbReference>
<dbReference type="Proteomes" id="UP000000787">
    <property type="component" value="Chromosome"/>
</dbReference>
<dbReference type="GO" id="GO:0030247">
    <property type="term" value="F:polysaccharide binding"/>
    <property type="evidence" value="ECO:0007669"/>
    <property type="project" value="UniProtKB-UniRule"/>
</dbReference>
<dbReference type="InterPro" id="IPR001919">
    <property type="entry name" value="CBD2"/>
</dbReference>
<name>A9B5S6_HERA2</name>
<dbReference type="BioCyc" id="HAUR316274:GHYA-1690-MONOMER"/>
<proteinExistence type="predicted"/>